<sequence length="179" mass="21290">MRNVKYVFLLFNWILLYSCIAKANYESNTEFKKYKLAYNSIANKFNLDKPFLKEYNSDASGVKIIPKFYKIKNYSIYGSENFKNENSFSNEIIKKLSEKYTQPNWRKDKKYRVVKLEELKDFHGPLQYIYFSEIRNDSLRADVLANPFAEYSMTTGGHYLIIFENNQIKSVQKNVGHYD</sequence>
<evidence type="ECO:0000313" key="2">
    <source>
        <dbReference type="EMBL" id="AZA93434.1"/>
    </source>
</evidence>
<reference evidence="2 3" key="1">
    <citation type="submission" date="2018-11" db="EMBL/GenBank/DDBJ databases">
        <title>Proposal to divide the Flavobacteriaceae and reorganize its genera based on Amino Acid Identity values calculated from whole genome sequences.</title>
        <authorList>
            <person name="Nicholson A.C."/>
            <person name="Gulvik C.A."/>
            <person name="Whitney A.M."/>
            <person name="Humrighouse B.W."/>
            <person name="Bell M."/>
            <person name="Holmes B."/>
            <person name="Steigerwalt A.G."/>
            <person name="Villarma A."/>
            <person name="Sheth M."/>
            <person name="Batra D."/>
            <person name="Pryor J."/>
            <person name="Bernardet J.-F."/>
            <person name="Hugo C."/>
            <person name="Kampfer P."/>
            <person name="Newman J."/>
            <person name="McQuiston J.R."/>
        </authorList>
    </citation>
    <scope>NUCLEOTIDE SEQUENCE [LARGE SCALE GENOMIC DNA]</scope>
    <source>
        <strain evidence="2 3">G0041</strain>
    </source>
</reference>
<dbReference type="AlphaFoldDB" id="A0AAD0YQW0"/>
<evidence type="ECO:0000256" key="1">
    <source>
        <dbReference type="SAM" id="SignalP"/>
    </source>
</evidence>
<evidence type="ECO:0000313" key="3">
    <source>
        <dbReference type="Proteomes" id="UP000278288"/>
    </source>
</evidence>
<name>A0AAD0YQW0_CHRNA</name>
<proteinExistence type="predicted"/>
<dbReference type="RefSeq" id="WP_123860231.1">
    <property type="nucleotide sequence ID" value="NZ_CP033923.1"/>
</dbReference>
<dbReference type="Proteomes" id="UP000278288">
    <property type="component" value="Chromosome"/>
</dbReference>
<accession>A0AAD0YQW0</accession>
<dbReference type="KEGG" id="cnk:EG343_23900"/>
<keyword evidence="1" id="KW-0732">Signal</keyword>
<evidence type="ECO:0008006" key="4">
    <source>
        <dbReference type="Google" id="ProtNLM"/>
    </source>
</evidence>
<gene>
    <name evidence="2" type="ORF">EG343_23900</name>
</gene>
<organism evidence="2 3">
    <name type="scientific">Chryseobacterium nakagawai</name>
    <dbReference type="NCBI Taxonomy" id="1241982"/>
    <lineage>
        <taxon>Bacteria</taxon>
        <taxon>Pseudomonadati</taxon>
        <taxon>Bacteroidota</taxon>
        <taxon>Flavobacteriia</taxon>
        <taxon>Flavobacteriales</taxon>
        <taxon>Weeksellaceae</taxon>
        <taxon>Chryseobacterium group</taxon>
        <taxon>Chryseobacterium</taxon>
    </lineage>
</organism>
<feature type="signal peptide" evidence="1">
    <location>
        <begin position="1"/>
        <end position="23"/>
    </location>
</feature>
<feature type="chain" id="PRO_5042080420" description="Lipoprotein" evidence="1">
    <location>
        <begin position="24"/>
        <end position="179"/>
    </location>
</feature>
<dbReference type="PROSITE" id="PS51257">
    <property type="entry name" value="PROKAR_LIPOPROTEIN"/>
    <property type="match status" value="1"/>
</dbReference>
<protein>
    <recommendedName>
        <fullName evidence="4">Lipoprotein</fullName>
    </recommendedName>
</protein>
<dbReference type="EMBL" id="CP033923">
    <property type="protein sequence ID" value="AZA93434.1"/>
    <property type="molecule type" value="Genomic_DNA"/>
</dbReference>
<keyword evidence="3" id="KW-1185">Reference proteome</keyword>